<evidence type="ECO:0000313" key="2">
    <source>
        <dbReference type="EMBL" id="PSL02349.1"/>
    </source>
</evidence>
<evidence type="ECO:0000256" key="1">
    <source>
        <dbReference type="SAM" id="Phobius"/>
    </source>
</evidence>
<comment type="caution">
    <text evidence="2">The sequence shown here is derived from an EMBL/GenBank/DDBJ whole genome shotgun (WGS) entry which is preliminary data.</text>
</comment>
<organism evidence="2 3">
    <name type="scientific">Haloactinopolyspora alba</name>
    <dbReference type="NCBI Taxonomy" id="648780"/>
    <lineage>
        <taxon>Bacteria</taxon>
        <taxon>Bacillati</taxon>
        <taxon>Actinomycetota</taxon>
        <taxon>Actinomycetes</taxon>
        <taxon>Jiangellales</taxon>
        <taxon>Jiangellaceae</taxon>
        <taxon>Haloactinopolyspora</taxon>
    </lineage>
</organism>
<dbReference type="Proteomes" id="UP000243528">
    <property type="component" value="Unassembled WGS sequence"/>
</dbReference>
<keyword evidence="1" id="KW-0812">Transmembrane</keyword>
<protein>
    <submittedName>
        <fullName evidence="2">Uncharacterized protein</fullName>
    </submittedName>
</protein>
<name>A0A2P8DYQ9_9ACTN</name>
<dbReference type="AlphaFoldDB" id="A0A2P8DYQ9"/>
<keyword evidence="1" id="KW-1133">Transmembrane helix</keyword>
<accession>A0A2P8DYQ9</accession>
<sequence>MYSDDDGPRRTDLRTRVVAVVLVLCLVAGFAPFLLNLVF</sequence>
<keyword evidence="1" id="KW-0472">Membrane</keyword>
<evidence type="ECO:0000313" key="3">
    <source>
        <dbReference type="Proteomes" id="UP000243528"/>
    </source>
</evidence>
<dbReference type="EMBL" id="PYGE01000010">
    <property type="protein sequence ID" value="PSL02349.1"/>
    <property type="molecule type" value="Genomic_DNA"/>
</dbReference>
<feature type="transmembrane region" description="Helical" evidence="1">
    <location>
        <begin position="17"/>
        <end position="38"/>
    </location>
</feature>
<gene>
    <name evidence="2" type="ORF">CLV30_1102</name>
</gene>
<keyword evidence="3" id="KW-1185">Reference proteome</keyword>
<proteinExistence type="predicted"/>
<reference evidence="2 3" key="1">
    <citation type="submission" date="2018-03" db="EMBL/GenBank/DDBJ databases">
        <title>Genomic Encyclopedia of Archaeal and Bacterial Type Strains, Phase II (KMG-II): from individual species to whole genera.</title>
        <authorList>
            <person name="Goeker M."/>
        </authorList>
    </citation>
    <scope>NUCLEOTIDE SEQUENCE [LARGE SCALE GENOMIC DNA]</scope>
    <source>
        <strain evidence="2 3">DSM 45211</strain>
    </source>
</reference>